<proteinExistence type="predicted"/>
<name>A0A6C0BLS0_9ZZZZ</name>
<dbReference type="AlphaFoldDB" id="A0A6C0BLS0"/>
<sequence>MSFGPEQAFDLTYDDLSANPLSVRTTDDHFALRNGLVFKRSAGWFVMGSHVTMHYDFGVGDLREITLEQLKTNSEALGQDSKVGILRLIGSMDSLLPQMGWIHTFLFNFKHR</sequence>
<accession>A0A6C0BLS0</accession>
<dbReference type="EMBL" id="MN739183">
    <property type="protein sequence ID" value="QHS92624.1"/>
    <property type="molecule type" value="Genomic_DNA"/>
</dbReference>
<protein>
    <submittedName>
        <fullName evidence="1">Uncharacterized protein</fullName>
    </submittedName>
</protein>
<organism evidence="1">
    <name type="scientific">viral metagenome</name>
    <dbReference type="NCBI Taxonomy" id="1070528"/>
    <lineage>
        <taxon>unclassified sequences</taxon>
        <taxon>metagenomes</taxon>
        <taxon>organismal metagenomes</taxon>
    </lineage>
</organism>
<evidence type="ECO:0000313" key="1">
    <source>
        <dbReference type="EMBL" id="QHS92624.1"/>
    </source>
</evidence>
<reference evidence="1" key="1">
    <citation type="journal article" date="2020" name="Nature">
        <title>Giant virus diversity and host interactions through global metagenomics.</title>
        <authorList>
            <person name="Schulz F."/>
            <person name="Roux S."/>
            <person name="Paez-Espino D."/>
            <person name="Jungbluth S."/>
            <person name="Walsh D.A."/>
            <person name="Denef V.J."/>
            <person name="McMahon K.D."/>
            <person name="Konstantinidis K.T."/>
            <person name="Eloe-Fadrosh E.A."/>
            <person name="Kyrpides N.C."/>
            <person name="Woyke T."/>
        </authorList>
    </citation>
    <scope>NUCLEOTIDE SEQUENCE</scope>
    <source>
        <strain evidence="1">GVMAG-M-3300014204-73</strain>
    </source>
</reference>